<sequence length="89" mass="10835">TIIFCISISGIILILYYLRRDIKVYKILREILECISKKAKEEIKNGNLDEWEKYYTLYNNKINKNKLIFDLRINLDKFKEDFINQIKQN</sequence>
<proteinExistence type="predicted"/>
<feature type="non-terminal residue" evidence="1">
    <location>
        <position position="1"/>
    </location>
</feature>
<reference evidence="1" key="1">
    <citation type="journal article" date="2014" name="Front. Microbiol.">
        <title>High frequency of phylogenetically diverse reductive dehalogenase-homologous genes in deep subseafloor sedimentary metagenomes.</title>
        <authorList>
            <person name="Kawai M."/>
            <person name="Futagami T."/>
            <person name="Toyoda A."/>
            <person name="Takaki Y."/>
            <person name="Nishi S."/>
            <person name="Hori S."/>
            <person name="Arai W."/>
            <person name="Tsubouchi T."/>
            <person name="Morono Y."/>
            <person name="Uchiyama I."/>
            <person name="Ito T."/>
            <person name="Fujiyama A."/>
            <person name="Inagaki F."/>
            <person name="Takami H."/>
        </authorList>
    </citation>
    <scope>NUCLEOTIDE SEQUENCE</scope>
    <source>
        <strain evidence="1">Expedition CK06-06</strain>
    </source>
</reference>
<organism evidence="1">
    <name type="scientific">marine sediment metagenome</name>
    <dbReference type="NCBI Taxonomy" id="412755"/>
    <lineage>
        <taxon>unclassified sequences</taxon>
        <taxon>metagenomes</taxon>
        <taxon>ecological metagenomes</taxon>
    </lineage>
</organism>
<dbReference type="EMBL" id="BARS01001130">
    <property type="protein sequence ID" value="GAF85668.1"/>
    <property type="molecule type" value="Genomic_DNA"/>
</dbReference>
<name>X0SWU2_9ZZZZ</name>
<comment type="caution">
    <text evidence="1">The sequence shown here is derived from an EMBL/GenBank/DDBJ whole genome shotgun (WGS) entry which is preliminary data.</text>
</comment>
<dbReference type="AlphaFoldDB" id="X0SWU2"/>
<protein>
    <submittedName>
        <fullName evidence="1">Uncharacterized protein</fullName>
    </submittedName>
</protein>
<accession>X0SWU2</accession>
<gene>
    <name evidence="1" type="ORF">S01H1_02362</name>
</gene>
<evidence type="ECO:0000313" key="1">
    <source>
        <dbReference type="EMBL" id="GAF85668.1"/>
    </source>
</evidence>